<feature type="transmembrane region" description="Helical" evidence="1">
    <location>
        <begin position="143"/>
        <end position="167"/>
    </location>
</feature>
<sequence length="279" mass="32409">KFMINWIIMIFYQLYTLGYLNLEQIFITNLLLLVIFRGIYVVSYYFNYYKNNHEEQTEGTKLFTKNEKIYFSIKQISLVLFGMIFYPITIYICFYSLLVSSNFIRQIGDNLRLKPINIFGRIINIFTPLIGIIWFLFIEVDFYSIAAVGISVLTFLHYGLKTSSLSLSKLIKKYDKRRLNKFPKAIQIVFIFLLIALPSTILSLSAVYAPPEKKTYMIEMRDGVKLATDVYFAPGSFGAPRPVVILRTPYGKSGWADDLALQLYSTQDYHVIIQDLRGT</sequence>
<keyword evidence="1" id="KW-0472">Membrane</keyword>
<dbReference type="Gene3D" id="3.40.50.1820">
    <property type="entry name" value="alpha/beta hydrolase"/>
    <property type="match status" value="1"/>
</dbReference>
<dbReference type="SUPFAM" id="SSF53474">
    <property type="entry name" value="alpha/beta-Hydrolases"/>
    <property type="match status" value="1"/>
</dbReference>
<feature type="non-terminal residue" evidence="3">
    <location>
        <position position="279"/>
    </location>
</feature>
<dbReference type="InterPro" id="IPR029058">
    <property type="entry name" value="AB_hydrolase_fold"/>
</dbReference>
<evidence type="ECO:0000313" key="3">
    <source>
        <dbReference type="EMBL" id="GAH59709.1"/>
    </source>
</evidence>
<feature type="transmembrane region" description="Helical" evidence="1">
    <location>
        <begin position="188"/>
        <end position="209"/>
    </location>
</feature>
<dbReference type="GO" id="GO:0016787">
    <property type="term" value="F:hydrolase activity"/>
    <property type="evidence" value="ECO:0007669"/>
    <property type="project" value="InterPro"/>
</dbReference>
<dbReference type="AlphaFoldDB" id="X1I0V1"/>
<comment type="caution">
    <text evidence="3">The sequence shown here is derived from an EMBL/GenBank/DDBJ whole genome shotgun (WGS) entry which is preliminary data.</text>
</comment>
<accession>X1I0V1</accession>
<organism evidence="3">
    <name type="scientific">marine sediment metagenome</name>
    <dbReference type="NCBI Taxonomy" id="412755"/>
    <lineage>
        <taxon>unclassified sequences</taxon>
        <taxon>metagenomes</taxon>
        <taxon>ecological metagenomes</taxon>
    </lineage>
</organism>
<gene>
    <name evidence="3" type="ORF">S03H2_36932</name>
</gene>
<feature type="transmembrane region" description="Helical" evidence="1">
    <location>
        <begin position="118"/>
        <end position="137"/>
    </location>
</feature>
<keyword evidence="1" id="KW-1133">Transmembrane helix</keyword>
<evidence type="ECO:0000256" key="1">
    <source>
        <dbReference type="SAM" id="Phobius"/>
    </source>
</evidence>
<reference evidence="3" key="1">
    <citation type="journal article" date="2014" name="Front. Microbiol.">
        <title>High frequency of phylogenetically diverse reductive dehalogenase-homologous genes in deep subseafloor sedimentary metagenomes.</title>
        <authorList>
            <person name="Kawai M."/>
            <person name="Futagami T."/>
            <person name="Toyoda A."/>
            <person name="Takaki Y."/>
            <person name="Nishi S."/>
            <person name="Hori S."/>
            <person name="Arai W."/>
            <person name="Tsubouchi T."/>
            <person name="Morono Y."/>
            <person name="Uchiyama I."/>
            <person name="Ito T."/>
            <person name="Fujiyama A."/>
            <person name="Inagaki F."/>
            <person name="Takami H."/>
        </authorList>
    </citation>
    <scope>NUCLEOTIDE SEQUENCE</scope>
    <source>
        <strain evidence="3">Expedition CK06-06</strain>
    </source>
</reference>
<feature type="non-terminal residue" evidence="3">
    <location>
        <position position="1"/>
    </location>
</feature>
<proteinExistence type="predicted"/>
<evidence type="ECO:0000259" key="2">
    <source>
        <dbReference type="Pfam" id="PF02129"/>
    </source>
</evidence>
<dbReference type="Pfam" id="PF02129">
    <property type="entry name" value="Peptidase_S15"/>
    <property type="match status" value="1"/>
</dbReference>
<dbReference type="InterPro" id="IPR000383">
    <property type="entry name" value="Xaa-Pro-like_dom"/>
</dbReference>
<name>X1I0V1_9ZZZZ</name>
<feature type="domain" description="Xaa-Pro dipeptidyl-peptidase-like" evidence="2">
    <location>
        <begin position="222"/>
        <end position="279"/>
    </location>
</feature>
<keyword evidence="1" id="KW-0812">Transmembrane</keyword>
<protein>
    <recommendedName>
        <fullName evidence="2">Xaa-Pro dipeptidyl-peptidase-like domain-containing protein</fullName>
    </recommendedName>
</protein>
<feature type="transmembrane region" description="Helical" evidence="1">
    <location>
        <begin position="76"/>
        <end position="98"/>
    </location>
</feature>
<dbReference type="EMBL" id="BARU01022698">
    <property type="protein sequence ID" value="GAH59709.1"/>
    <property type="molecule type" value="Genomic_DNA"/>
</dbReference>
<feature type="transmembrane region" description="Helical" evidence="1">
    <location>
        <begin position="29"/>
        <end position="46"/>
    </location>
</feature>